<dbReference type="PANTHER" id="PTHR48182:SF3">
    <property type="entry name" value="DUF676 DOMAIN-CONTAINING PROTEIN"/>
    <property type="match status" value="1"/>
</dbReference>
<dbReference type="PANTHER" id="PTHR48182">
    <property type="entry name" value="PROTEIN SERAC1"/>
    <property type="match status" value="1"/>
</dbReference>
<evidence type="ECO:0000313" key="1">
    <source>
        <dbReference type="EMBL" id="KAH7119982.1"/>
    </source>
</evidence>
<dbReference type="Proteomes" id="UP000700596">
    <property type="component" value="Unassembled WGS sequence"/>
</dbReference>
<keyword evidence="2" id="KW-1185">Reference proteome</keyword>
<dbReference type="AlphaFoldDB" id="A0A9P9DJ99"/>
<reference evidence="1" key="1">
    <citation type="journal article" date="2021" name="Nat. Commun.">
        <title>Genetic determinants of endophytism in the Arabidopsis root mycobiome.</title>
        <authorList>
            <person name="Mesny F."/>
            <person name="Miyauchi S."/>
            <person name="Thiergart T."/>
            <person name="Pickel B."/>
            <person name="Atanasova L."/>
            <person name="Karlsson M."/>
            <person name="Huettel B."/>
            <person name="Barry K.W."/>
            <person name="Haridas S."/>
            <person name="Chen C."/>
            <person name="Bauer D."/>
            <person name="Andreopoulos W."/>
            <person name="Pangilinan J."/>
            <person name="LaButti K."/>
            <person name="Riley R."/>
            <person name="Lipzen A."/>
            <person name="Clum A."/>
            <person name="Drula E."/>
            <person name="Henrissat B."/>
            <person name="Kohler A."/>
            <person name="Grigoriev I.V."/>
            <person name="Martin F.M."/>
            <person name="Hacquard S."/>
        </authorList>
    </citation>
    <scope>NUCLEOTIDE SEQUENCE</scope>
    <source>
        <strain evidence="1">MPI-CAGE-CH-0243</strain>
    </source>
</reference>
<comment type="caution">
    <text evidence="1">The sequence shown here is derived from an EMBL/GenBank/DDBJ whole genome shotgun (WGS) entry which is preliminary data.</text>
</comment>
<accession>A0A9P9DJ99</accession>
<feature type="non-terminal residue" evidence="1">
    <location>
        <position position="1"/>
    </location>
</feature>
<dbReference type="SUPFAM" id="SSF53474">
    <property type="entry name" value="alpha/beta-Hydrolases"/>
    <property type="match status" value="1"/>
</dbReference>
<protein>
    <recommendedName>
        <fullName evidence="3">GPI inositol-deacylase</fullName>
    </recommendedName>
</protein>
<organism evidence="1 2">
    <name type="scientific">Dendryphion nanum</name>
    <dbReference type="NCBI Taxonomy" id="256645"/>
    <lineage>
        <taxon>Eukaryota</taxon>
        <taxon>Fungi</taxon>
        <taxon>Dikarya</taxon>
        <taxon>Ascomycota</taxon>
        <taxon>Pezizomycotina</taxon>
        <taxon>Dothideomycetes</taxon>
        <taxon>Pleosporomycetidae</taxon>
        <taxon>Pleosporales</taxon>
        <taxon>Torulaceae</taxon>
        <taxon>Dendryphion</taxon>
    </lineage>
</organism>
<proteinExistence type="predicted"/>
<sequence length="134" mass="15446">EAMLPAVVPHARIMRYGYQSQWFGEGAMRQRVSQVAQRLLLALKRNRKEFPFRPVLFIAHCFGGLVVIKAARREYHEDEVQSAVLEILMPGNEFLQEVIDQFGKTRRSTHKVKVACFYELKSTNVGKIVGKLDR</sequence>
<dbReference type="EMBL" id="JAGMWT010000011">
    <property type="protein sequence ID" value="KAH7119982.1"/>
    <property type="molecule type" value="Genomic_DNA"/>
</dbReference>
<dbReference type="InterPro" id="IPR052374">
    <property type="entry name" value="SERAC1"/>
</dbReference>
<dbReference type="OrthoDB" id="1658288at2759"/>
<name>A0A9P9DJ99_9PLEO</name>
<dbReference type="InterPro" id="IPR029058">
    <property type="entry name" value="AB_hydrolase_fold"/>
</dbReference>
<dbReference type="Gene3D" id="3.40.50.1820">
    <property type="entry name" value="alpha/beta hydrolase"/>
    <property type="match status" value="1"/>
</dbReference>
<evidence type="ECO:0000313" key="2">
    <source>
        <dbReference type="Proteomes" id="UP000700596"/>
    </source>
</evidence>
<feature type="non-terminal residue" evidence="1">
    <location>
        <position position="134"/>
    </location>
</feature>
<gene>
    <name evidence="1" type="ORF">B0J11DRAFT_401163</name>
</gene>
<evidence type="ECO:0008006" key="3">
    <source>
        <dbReference type="Google" id="ProtNLM"/>
    </source>
</evidence>